<gene>
    <name evidence="9" type="ORF">CAAN4_B12354</name>
</gene>
<feature type="region of interest" description="Disordered" evidence="7">
    <location>
        <begin position="120"/>
        <end position="533"/>
    </location>
</feature>
<dbReference type="Proteomes" id="UP001497600">
    <property type="component" value="Chromosome B"/>
</dbReference>
<keyword evidence="1" id="KW-0479">Metal-binding</keyword>
<evidence type="ECO:0000256" key="5">
    <source>
        <dbReference type="ARBA" id="ARBA00023163"/>
    </source>
</evidence>
<keyword evidence="2" id="KW-0862">Zinc</keyword>
<evidence type="ECO:0000259" key="8">
    <source>
        <dbReference type="PROSITE" id="PS50048"/>
    </source>
</evidence>
<feature type="compositionally biased region" description="Low complexity" evidence="7">
    <location>
        <begin position="779"/>
        <end position="800"/>
    </location>
</feature>
<dbReference type="PANTHER" id="PTHR31944">
    <property type="entry name" value="HEME-RESPONSIVE ZINC FINGER TRANSCRIPTION FACTOR HAP1"/>
    <property type="match status" value="1"/>
</dbReference>
<feature type="compositionally biased region" description="Polar residues" evidence="7">
    <location>
        <begin position="369"/>
        <end position="394"/>
    </location>
</feature>
<dbReference type="PROSITE" id="PS00463">
    <property type="entry name" value="ZN2_CY6_FUNGAL_1"/>
    <property type="match status" value="1"/>
</dbReference>
<keyword evidence="10" id="KW-1185">Reference proteome</keyword>
<name>A0ABP0E856_9ASCO</name>
<proteinExistence type="predicted"/>
<feature type="compositionally biased region" description="Low complexity" evidence="7">
    <location>
        <begin position="1145"/>
        <end position="1159"/>
    </location>
</feature>
<accession>A0ABP0E856</accession>
<feature type="compositionally biased region" description="Low complexity" evidence="7">
    <location>
        <begin position="315"/>
        <end position="363"/>
    </location>
</feature>
<keyword evidence="3" id="KW-0805">Transcription regulation</keyword>
<evidence type="ECO:0000256" key="7">
    <source>
        <dbReference type="SAM" id="MobiDB-lite"/>
    </source>
</evidence>
<feature type="compositionally biased region" description="Low complexity" evidence="7">
    <location>
        <begin position="640"/>
        <end position="679"/>
    </location>
</feature>
<keyword evidence="6" id="KW-0539">Nucleus</keyword>
<protein>
    <recommendedName>
        <fullName evidence="8">Zn(2)-C6 fungal-type domain-containing protein</fullName>
    </recommendedName>
</protein>
<sequence>MSSTRPKRQRRSYSCGPCKTLKIKCDLNTPCSACLRFKRHDKCIMDPPQPPSAEELSRTQGRKKKIKEESSSTIPPKVVPHGVSSIGSAVSTVPGPGPTIPVQLSHQQFSSMYHIPYSHGIPQHSLPQHSQHTISQHPLSQHSPQYTALVGNYPHPHPPPSSSSSPPPPPPTTNSPYHPSPPVQNGHYMTATQPSHVPSAGPSYYQRFPPSGHSPAGPPPPPLSGPAHAYPPPHPPPPPPPPTIPAGQVPSDHPNHPHPFAASRSFKPSISSTSSSDPTSRSYVGPPGHQSLRGPSSESTPDHTPGPSPLPLPLPSGASPAADPSTGPGPPTTSTTGAATKATATTSTSAAPSTAAATSTSTAVKGSPVGSTDSPSRHSATSDASQISIQTQGHNHLHGHPTSGPNLTSTVDGIVGPSLDGGPMGSYRVPFEKKTAFPPDFANSPPAHPSPPTPITQAHHSHHYHHTPHHGPPYSHPLPAVDPSPVDPPSVESSAPPPPPPQQQPPHPHQHSHQHSSGYMSPSSSETTAGSPGVIYPMNLPEVAILRNCLPRTIDRAARLIDEFIRSQHSLLKGFVEAPRMIAFAGDIYERLNQDDISGLSLSLEEARNLSMLLMIFASGELFCPEDELETEPEARRASAEASGDSRASTASGSIPGVSGVSGVSTASGSVPGVSGASGHFQSVSGGSRGPGDVQRASGPSGSITSISGVSGPSGASGSIPGISGASGHIQTTSGGPRAPGNTQTTSGGSRAPGDTQTTSGGSRAPGDTQTTSGGSRAPGDGQTTSGGSTPSGIIPGASGTSPNDYSNRGGSRLSNHQNSLSTVLETPEEHPIDQATTSTNSTNSTAPTASAAGAGAAGASSVASAASAAFGYSFTPGIRGEGALLSLSTGINASPTPLQPPPPALSQLLNSDHPPIKPLPMNTLELCELRFISSKYISLRILRFDSVNDLVFLTNFFFCVKNYLKYTEQIERHYIEYNQSLSYVLLSEKFIELISERETFPDNKEALRAWMRLRSIQVDYPYFETKGTLFTTPQLRDSALPHRKLVKFAFGDDAEGDSLLAYWLGLWSVYYRRADQSLLVRDVVKSYLELYCDMYSLMGGECRRMERVLGTATGTAGGGSTVRAGGVSGTAGGGSTVGTGAGASGSSSSSSNTSKSSNSPISKALLISLARNQTSLFLFVRWLGFVRVEATYYPSLRFASYLTTMANFWNHFLTVVRIGRTNGYQSSDGTYTPASQFDIIELLSHKVGYTSIHTILRSMTISAVFSACLANFAGKEIHTQSERPLNGFEKMYAPLPEHKKDGTFRPVDLTALFLQTSDDLSRAYDLVNTSPYFNRVLRRLPSMGNPLRLSFQFMQLSKTLYRSSTYHGKMRDFADVLAQALDDASWKNLGEMHFGSTEGTRRYVEKVYDMLNFLAISRDVPVLISNSLKFDQDLMDQYRGQFAGLALTRALIDDYMDDIAGPHLEARDESK</sequence>
<evidence type="ECO:0000256" key="3">
    <source>
        <dbReference type="ARBA" id="ARBA00023015"/>
    </source>
</evidence>
<feature type="compositionally biased region" description="Polar residues" evidence="7">
    <location>
        <begin position="729"/>
        <end position="775"/>
    </location>
</feature>
<keyword evidence="5" id="KW-0804">Transcription</keyword>
<evidence type="ECO:0000313" key="9">
    <source>
        <dbReference type="EMBL" id="CAK7897976.1"/>
    </source>
</evidence>
<feature type="region of interest" description="Disordered" evidence="7">
    <location>
        <begin position="42"/>
        <end position="103"/>
    </location>
</feature>
<feature type="compositionally biased region" description="Polar residues" evidence="7">
    <location>
        <begin position="801"/>
        <end position="825"/>
    </location>
</feature>
<feature type="compositionally biased region" description="Low complexity" evidence="7">
    <location>
        <begin position="836"/>
        <end position="853"/>
    </location>
</feature>
<feature type="compositionally biased region" description="Low complexity" evidence="7">
    <location>
        <begin position="263"/>
        <end position="282"/>
    </location>
</feature>
<evidence type="ECO:0000313" key="10">
    <source>
        <dbReference type="Proteomes" id="UP001497600"/>
    </source>
</evidence>
<evidence type="ECO:0000256" key="2">
    <source>
        <dbReference type="ARBA" id="ARBA00022833"/>
    </source>
</evidence>
<feature type="compositionally biased region" description="Polar residues" evidence="7">
    <location>
        <begin position="518"/>
        <end position="530"/>
    </location>
</feature>
<dbReference type="SMART" id="SM00066">
    <property type="entry name" value="GAL4"/>
    <property type="match status" value="1"/>
</dbReference>
<feature type="domain" description="Zn(2)-C6 fungal-type" evidence="8">
    <location>
        <begin position="14"/>
        <end position="45"/>
    </location>
</feature>
<organism evidence="9 10">
    <name type="scientific">[Candida] anglica</name>
    <dbReference type="NCBI Taxonomy" id="148631"/>
    <lineage>
        <taxon>Eukaryota</taxon>
        <taxon>Fungi</taxon>
        <taxon>Dikarya</taxon>
        <taxon>Ascomycota</taxon>
        <taxon>Saccharomycotina</taxon>
        <taxon>Pichiomycetes</taxon>
        <taxon>Debaryomycetaceae</taxon>
        <taxon>Kurtzmaniella</taxon>
    </lineage>
</organism>
<feature type="compositionally biased region" description="Pro residues" evidence="7">
    <location>
        <begin position="470"/>
        <end position="488"/>
    </location>
</feature>
<feature type="compositionally biased region" description="Low complexity" evidence="7">
    <location>
        <begin position="698"/>
        <end position="728"/>
    </location>
</feature>
<feature type="compositionally biased region" description="Basic residues" evidence="7">
    <location>
        <begin position="459"/>
        <end position="469"/>
    </location>
</feature>
<dbReference type="PANTHER" id="PTHR31944:SF131">
    <property type="entry name" value="HEME-RESPONSIVE ZINC FINGER TRANSCRIPTION FACTOR HAP1"/>
    <property type="match status" value="1"/>
</dbReference>
<feature type="compositionally biased region" description="Pro residues" evidence="7">
    <location>
        <begin position="216"/>
        <end position="244"/>
    </location>
</feature>
<dbReference type="PROSITE" id="PS50048">
    <property type="entry name" value="ZN2_CY6_FUNGAL_2"/>
    <property type="match status" value="1"/>
</dbReference>
<feature type="region of interest" description="Disordered" evidence="7">
    <location>
        <begin position="1139"/>
        <end position="1159"/>
    </location>
</feature>
<evidence type="ECO:0000256" key="4">
    <source>
        <dbReference type="ARBA" id="ARBA00023125"/>
    </source>
</evidence>
<dbReference type="InterPro" id="IPR001138">
    <property type="entry name" value="Zn2Cys6_DnaBD"/>
</dbReference>
<dbReference type="InterPro" id="IPR051430">
    <property type="entry name" value="Fungal_TF_Env_Response"/>
</dbReference>
<feature type="compositionally biased region" description="Polar residues" evidence="7">
    <location>
        <begin position="125"/>
        <end position="146"/>
    </location>
</feature>
<evidence type="ECO:0000256" key="1">
    <source>
        <dbReference type="ARBA" id="ARBA00022723"/>
    </source>
</evidence>
<keyword evidence="4" id="KW-0238">DNA-binding</keyword>
<dbReference type="InterPro" id="IPR036864">
    <property type="entry name" value="Zn2-C6_fun-type_DNA-bd_sf"/>
</dbReference>
<evidence type="ECO:0000256" key="6">
    <source>
        <dbReference type="ARBA" id="ARBA00023242"/>
    </source>
</evidence>
<dbReference type="EMBL" id="OZ004254">
    <property type="protein sequence ID" value="CAK7897976.1"/>
    <property type="molecule type" value="Genomic_DNA"/>
</dbReference>
<dbReference type="SUPFAM" id="SSF57701">
    <property type="entry name" value="Zn2/Cys6 DNA-binding domain"/>
    <property type="match status" value="1"/>
</dbReference>
<feature type="compositionally biased region" description="Pro residues" evidence="7">
    <location>
        <begin position="155"/>
        <end position="182"/>
    </location>
</feature>
<reference evidence="9 10" key="1">
    <citation type="submission" date="2024-01" db="EMBL/GenBank/DDBJ databases">
        <authorList>
            <consortium name="Genoscope - CEA"/>
            <person name="William W."/>
        </authorList>
    </citation>
    <scope>NUCLEOTIDE SEQUENCE [LARGE SCALE GENOMIC DNA]</scope>
    <source>
        <strain evidence="9 10">29B2s-10</strain>
    </source>
</reference>
<dbReference type="Pfam" id="PF00172">
    <property type="entry name" value="Zn_clus"/>
    <property type="match status" value="1"/>
</dbReference>
<feature type="compositionally biased region" description="Pro residues" evidence="7">
    <location>
        <begin position="304"/>
        <end position="314"/>
    </location>
</feature>
<feature type="compositionally biased region" description="Pro residues" evidence="7">
    <location>
        <begin position="495"/>
        <end position="507"/>
    </location>
</feature>
<feature type="region of interest" description="Disordered" evidence="7">
    <location>
        <begin position="627"/>
        <end position="853"/>
    </location>
</feature>